<gene>
    <name evidence="1" type="ORF">ACFPM8_02085</name>
</gene>
<accession>A0ABW0M3L6</accession>
<proteinExistence type="predicted"/>
<keyword evidence="2" id="KW-1185">Reference proteome</keyword>
<dbReference type="Proteomes" id="UP001596045">
    <property type="component" value="Unassembled WGS sequence"/>
</dbReference>
<sequence length="50" mass="5747">MPLPFRPAHNYGYKTVRNWVWIDGKAIRMPGPFIYRGPDCCFILLGVAAH</sequence>
<comment type="caution">
    <text evidence="1">The sequence shown here is derived from an EMBL/GenBank/DDBJ whole genome shotgun (WGS) entry which is preliminary data.</text>
</comment>
<dbReference type="EMBL" id="JBHSMT010000005">
    <property type="protein sequence ID" value="MFC5472738.1"/>
    <property type="molecule type" value="Genomic_DNA"/>
</dbReference>
<evidence type="ECO:0000313" key="1">
    <source>
        <dbReference type="EMBL" id="MFC5472738.1"/>
    </source>
</evidence>
<protein>
    <submittedName>
        <fullName evidence="1">Uncharacterized protein</fullName>
    </submittedName>
</protein>
<name>A0ABW0M3L6_9BURK</name>
<evidence type="ECO:0000313" key="2">
    <source>
        <dbReference type="Proteomes" id="UP001596045"/>
    </source>
</evidence>
<reference evidence="2" key="1">
    <citation type="journal article" date="2019" name="Int. J. Syst. Evol. Microbiol.">
        <title>The Global Catalogue of Microorganisms (GCM) 10K type strain sequencing project: providing services to taxonomists for standard genome sequencing and annotation.</title>
        <authorList>
            <consortium name="The Broad Institute Genomics Platform"/>
            <consortium name="The Broad Institute Genome Sequencing Center for Infectious Disease"/>
            <person name="Wu L."/>
            <person name="Ma J."/>
        </authorList>
    </citation>
    <scope>NUCLEOTIDE SEQUENCE [LARGE SCALE GENOMIC DNA]</scope>
    <source>
        <strain evidence="2">JCM 17066</strain>
    </source>
</reference>
<dbReference type="RefSeq" id="WP_378994452.1">
    <property type="nucleotide sequence ID" value="NZ_JBHSMT010000005.1"/>
</dbReference>
<organism evidence="1 2">
    <name type="scientific">Paraherbaspirillum soli</name>
    <dbReference type="NCBI Taxonomy" id="631222"/>
    <lineage>
        <taxon>Bacteria</taxon>
        <taxon>Pseudomonadati</taxon>
        <taxon>Pseudomonadota</taxon>
        <taxon>Betaproteobacteria</taxon>
        <taxon>Burkholderiales</taxon>
        <taxon>Oxalobacteraceae</taxon>
        <taxon>Paraherbaspirillum</taxon>
    </lineage>
</organism>